<keyword evidence="3 4" id="KW-0288">FMN</keyword>
<evidence type="ECO:0000256" key="3">
    <source>
        <dbReference type="HAMAP-Rule" id="MF_02225"/>
    </source>
</evidence>
<dbReference type="EC" id="6.3.2.5" evidence="3"/>
<feature type="domain" description="DNA/pantothenate metabolism flavoprotein C-terminal" evidence="6">
    <location>
        <begin position="189"/>
        <end position="399"/>
    </location>
</feature>
<dbReference type="Pfam" id="PF04127">
    <property type="entry name" value="DFP"/>
    <property type="match status" value="1"/>
</dbReference>
<dbReference type="InterPro" id="IPR003382">
    <property type="entry name" value="Flavoprotein"/>
</dbReference>
<dbReference type="EC" id="4.1.1.36" evidence="3"/>
<feature type="binding site" evidence="3">
    <location>
        <position position="329"/>
    </location>
    <ligand>
        <name>CTP</name>
        <dbReference type="ChEBI" id="CHEBI:37563"/>
    </ligand>
</feature>
<dbReference type="GO" id="GO:0015937">
    <property type="term" value="P:coenzyme A biosynthetic process"/>
    <property type="evidence" value="ECO:0007669"/>
    <property type="project" value="UniProtKB-UniRule"/>
</dbReference>
<comment type="caution">
    <text evidence="7">The sequence shown here is derived from an EMBL/GenBank/DDBJ whole genome shotgun (WGS) entry which is preliminary data.</text>
</comment>
<comment type="cofactor">
    <cofactor evidence="3">
        <name>Mg(2+)</name>
        <dbReference type="ChEBI" id="CHEBI:18420"/>
    </cofactor>
</comment>
<dbReference type="GO" id="GO:0046872">
    <property type="term" value="F:metal ion binding"/>
    <property type="evidence" value="ECO:0007669"/>
    <property type="project" value="UniProtKB-KW"/>
</dbReference>
<dbReference type="Proteomes" id="UP000249061">
    <property type="component" value="Unassembled WGS sequence"/>
</dbReference>
<reference evidence="7 8" key="1">
    <citation type="submission" date="2017-08" db="EMBL/GenBank/DDBJ databases">
        <title>Infants hospitalized years apart are colonized by the same room-sourced microbial strains.</title>
        <authorList>
            <person name="Brooks B."/>
            <person name="Olm M.R."/>
            <person name="Firek B.A."/>
            <person name="Baker R."/>
            <person name="Thomas B.C."/>
            <person name="Morowitz M.J."/>
            <person name="Banfield J.F."/>
        </authorList>
    </citation>
    <scope>NUCLEOTIDE SEQUENCE [LARGE SCALE GENOMIC DNA]</scope>
    <source>
        <strain evidence="7">S2_003_000_R2_14</strain>
    </source>
</reference>
<comment type="caution">
    <text evidence="3">Lacks conserved residue(s) required for the propagation of feature annotation.</text>
</comment>
<dbReference type="PANTHER" id="PTHR14359">
    <property type="entry name" value="HOMO-OLIGOMERIC FLAVIN CONTAINING CYS DECARBOXYLASE FAMILY"/>
    <property type="match status" value="1"/>
</dbReference>
<dbReference type="InterPro" id="IPR007085">
    <property type="entry name" value="DNA/pantothenate-metab_flavo_C"/>
</dbReference>
<dbReference type="SUPFAM" id="SSF52507">
    <property type="entry name" value="Homo-oligomeric flavin-containing Cys decarboxylases, HFCD"/>
    <property type="match status" value="1"/>
</dbReference>
<evidence type="ECO:0000256" key="4">
    <source>
        <dbReference type="RuleBase" id="RU364078"/>
    </source>
</evidence>
<keyword evidence="3 4" id="KW-0285">Flavoprotein</keyword>
<dbReference type="Pfam" id="PF02441">
    <property type="entry name" value="Flavoprotein"/>
    <property type="match status" value="1"/>
</dbReference>
<comment type="pathway">
    <text evidence="3 4">Cofactor biosynthesis; coenzyme A biosynthesis; CoA from (R)-pantothenate: step 3/5.</text>
</comment>
<dbReference type="NCBIfam" id="TIGR00521">
    <property type="entry name" value="coaBC_dfp"/>
    <property type="match status" value="1"/>
</dbReference>
<dbReference type="InterPro" id="IPR036551">
    <property type="entry name" value="Flavin_trans-like"/>
</dbReference>
<organism evidence="7 8">
    <name type="scientific">Archangium gephyra</name>
    <dbReference type="NCBI Taxonomy" id="48"/>
    <lineage>
        <taxon>Bacteria</taxon>
        <taxon>Pseudomonadati</taxon>
        <taxon>Myxococcota</taxon>
        <taxon>Myxococcia</taxon>
        <taxon>Myxococcales</taxon>
        <taxon>Cystobacterineae</taxon>
        <taxon>Archangiaceae</taxon>
        <taxon>Archangium</taxon>
    </lineage>
</organism>
<dbReference type="UniPathway" id="UPA00241">
    <property type="reaction ID" value="UER00353"/>
</dbReference>
<feature type="binding site" evidence="3">
    <location>
        <position position="347"/>
    </location>
    <ligand>
        <name>CTP</name>
        <dbReference type="ChEBI" id="CHEBI:37563"/>
    </ligand>
</feature>
<keyword evidence="3 4" id="KW-0436">Ligase</keyword>
<keyword evidence="2 3" id="KW-0456">Lyase</keyword>
<sequence length="407" mass="42573">MSSNSLQGKRIAVGVGGGIAAYKAGDFVRELRRQGSTVKVAMTKSAQEFITPLTMQSLSGDSVMTDYFDVAQEERFGHLHLARWADAFVVLPATADLIARIVTGMGNDAVTTSLLAFRGPVLLAPAMNTAMWENAAVQRNIATARATPNMHLVGPGVGPLADGDVGAGRLVDLPELIAATASLFPSHALTGKRVLVTAGPTRESMDPVRFISNPSTGKMGLAVADEAHSRGAQVTVVLGPVEVGAKPYEVIRVTTADEMLSAVMARVEVADVFVASAAVSDWKPSVVSPQKTKKGESPETLTLVRTPDVLLTASTKVHANAKRPLLVGFAAETHDVTSYAKQKLAKKKLDLIVANDVSAAGAGFGTDTNAVTIISATGETNVQGSKRQVASRLWDEVAAIGKVPADV</sequence>
<accession>A0A2W5V3E5</accession>
<name>A0A2W5V3E5_9BACT</name>
<dbReference type="PANTHER" id="PTHR14359:SF6">
    <property type="entry name" value="PHOSPHOPANTOTHENOYLCYSTEINE DECARBOXYLASE"/>
    <property type="match status" value="1"/>
</dbReference>
<comment type="catalytic activity">
    <reaction evidence="3 4">
        <text>(R)-4'-phosphopantothenate + L-cysteine + CTP = N-[(R)-4-phosphopantothenoyl]-L-cysteine + CMP + diphosphate + H(+)</text>
        <dbReference type="Rhea" id="RHEA:19397"/>
        <dbReference type="ChEBI" id="CHEBI:10986"/>
        <dbReference type="ChEBI" id="CHEBI:15378"/>
        <dbReference type="ChEBI" id="CHEBI:33019"/>
        <dbReference type="ChEBI" id="CHEBI:35235"/>
        <dbReference type="ChEBI" id="CHEBI:37563"/>
        <dbReference type="ChEBI" id="CHEBI:59458"/>
        <dbReference type="ChEBI" id="CHEBI:60377"/>
        <dbReference type="EC" id="6.3.2.5"/>
    </reaction>
</comment>
<dbReference type="Gene3D" id="3.40.50.10300">
    <property type="entry name" value="CoaB-like"/>
    <property type="match status" value="1"/>
</dbReference>
<evidence type="ECO:0000256" key="2">
    <source>
        <dbReference type="ARBA" id="ARBA00023239"/>
    </source>
</evidence>
<evidence type="ECO:0000256" key="1">
    <source>
        <dbReference type="ARBA" id="ARBA00022793"/>
    </source>
</evidence>
<feature type="binding site" evidence="3">
    <location>
        <begin position="307"/>
        <end position="310"/>
    </location>
    <ligand>
        <name>CTP</name>
        <dbReference type="ChEBI" id="CHEBI:37563"/>
    </ligand>
</feature>
<dbReference type="AlphaFoldDB" id="A0A2W5V3E5"/>
<dbReference type="HAMAP" id="MF_02225">
    <property type="entry name" value="CoaBC"/>
    <property type="match status" value="1"/>
</dbReference>
<dbReference type="EMBL" id="QFQP01000018">
    <property type="protein sequence ID" value="PZR10254.1"/>
    <property type="molecule type" value="Genomic_DNA"/>
</dbReference>
<feature type="binding site" evidence="3">
    <location>
        <position position="281"/>
    </location>
    <ligand>
        <name>CTP</name>
        <dbReference type="ChEBI" id="CHEBI:37563"/>
    </ligand>
</feature>
<comment type="catalytic activity">
    <reaction evidence="3 4">
        <text>N-[(R)-4-phosphopantothenoyl]-L-cysteine + H(+) = (R)-4'-phosphopantetheine + CO2</text>
        <dbReference type="Rhea" id="RHEA:16793"/>
        <dbReference type="ChEBI" id="CHEBI:15378"/>
        <dbReference type="ChEBI" id="CHEBI:16526"/>
        <dbReference type="ChEBI" id="CHEBI:59458"/>
        <dbReference type="ChEBI" id="CHEBI:61723"/>
        <dbReference type="EC" id="4.1.1.36"/>
    </reaction>
</comment>
<dbReference type="GO" id="GO:0010181">
    <property type="term" value="F:FMN binding"/>
    <property type="evidence" value="ECO:0007669"/>
    <property type="project" value="UniProtKB-UniRule"/>
</dbReference>
<dbReference type="GO" id="GO:0004633">
    <property type="term" value="F:phosphopantothenoylcysteine decarboxylase activity"/>
    <property type="evidence" value="ECO:0007669"/>
    <property type="project" value="UniProtKB-UniRule"/>
</dbReference>
<protein>
    <recommendedName>
        <fullName evidence="3">Coenzyme A biosynthesis bifunctional protein CoaBC</fullName>
    </recommendedName>
    <alternativeName>
        <fullName evidence="3">DNA/pantothenate metabolism flavoprotein</fullName>
    </alternativeName>
    <alternativeName>
        <fullName evidence="3">Phosphopantothenoylcysteine synthetase/decarboxylase</fullName>
        <shortName evidence="3">PPCS-PPCDC</shortName>
    </alternativeName>
    <domain>
        <recommendedName>
            <fullName evidence="3">Phosphopantothenoylcysteine decarboxylase</fullName>
            <shortName evidence="3">PPC decarboxylase</shortName>
            <shortName evidence="3">PPC-DC</shortName>
            <ecNumber evidence="3">4.1.1.36</ecNumber>
        </recommendedName>
        <alternativeName>
            <fullName evidence="3">CoaC</fullName>
        </alternativeName>
    </domain>
    <domain>
        <recommendedName>
            <fullName evidence="3">Phosphopantothenate--cysteine ligase</fullName>
            <ecNumber evidence="3">6.3.2.5</ecNumber>
        </recommendedName>
        <alternativeName>
            <fullName evidence="3">CoaB</fullName>
        </alternativeName>
        <alternativeName>
            <fullName evidence="3">Phosphopantothenoylcysteine synthetase</fullName>
            <shortName evidence="3">PPC synthetase</shortName>
            <shortName evidence="3">PPC-S</shortName>
        </alternativeName>
    </domain>
</protein>
<keyword evidence="3" id="KW-0460">Magnesium</keyword>
<feature type="binding site" evidence="3">
    <location>
        <position position="343"/>
    </location>
    <ligand>
        <name>CTP</name>
        <dbReference type="ChEBI" id="CHEBI:37563"/>
    </ligand>
</feature>
<keyword evidence="3" id="KW-0511">Multifunctional enzyme</keyword>
<keyword evidence="1 3" id="KW-0210">Decarboxylase</keyword>
<dbReference type="InterPro" id="IPR005252">
    <property type="entry name" value="CoaBC"/>
</dbReference>
<comment type="cofactor">
    <cofactor evidence="3">
        <name>FMN</name>
        <dbReference type="ChEBI" id="CHEBI:58210"/>
    </cofactor>
    <text evidence="3">Binds 1 FMN per subunit.</text>
</comment>
<keyword evidence="3" id="KW-0479">Metal-binding</keyword>
<comment type="function">
    <text evidence="4">Catalyzes two steps in the biosynthesis of coenzyme A. In the first step cysteine is conjugated to 4'-phosphopantothenate to form 4-phosphopantothenoylcysteine, in the latter compound is decarboxylated to form 4'-phosphopantotheine.</text>
</comment>
<dbReference type="GO" id="GO:0004632">
    <property type="term" value="F:phosphopantothenate--cysteine ligase activity"/>
    <property type="evidence" value="ECO:0007669"/>
    <property type="project" value="UniProtKB-UniRule"/>
</dbReference>
<comment type="pathway">
    <text evidence="3 4">Cofactor biosynthesis; coenzyme A biosynthesis; CoA from (R)-pantothenate: step 2/5.</text>
</comment>
<comment type="similarity">
    <text evidence="3 4">In the C-terminal section; belongs to the PPC synthetase family.</text>
</comment>
<comment type="similarity">
    <text evidence="3 4">In the N-terminal section; belongs to the HFCD (homo-oligomeric flavin containing Cys decarboxylase) superfamily.</text>
</comment>
<dbReference type="Gene3D" id="3.40.50.1950">
    <property type="entry name" value="Flavin prenyltransferase-like"/>
    <property type="match status" value="1"/>
</dbReference>
<feature type="region of interest" description="Phosphopantothenoylcysteine decarboxylase" evidence="3">
    <location>
        <begin position="1"/>
        <end position="193"/>
    </location>
</feature>
<evidence type="ECO:0000259" key="5">
    <source>
        <dbReference type="Pfam" id="PF02441"/>
    </source>
</evidence>
<dbReference type="InterPro" id="IPR035929">
    <property type="entry name" value="CoaB-like_sf"/>
</dbReference>
<feature type="domain" description="Flavoprotein" evidence="5">
    <location>
        <begin position="9"/>
        <end position="146"/>
    </location>
</feature>
<evidence type="ECO:0000313" key="8">
    <source>
        <dbReference type="Proteomes" id="UP000249061"/>
    </source>
</evidence>
<comment type="function">
    <text evidence="3">Catalyzes two sequential steps in the biosynthesis of coenzyme A. In the first step cysteine is conjugated to 4'-phosphopantothenate to form 4-phosphopantothenoylcysteine. In the second step the latter compound is decarboxylated to form 4'-phosphopantotheine.</text>
</comment>
<feature type="binding site" evidence="3">
    <location>
        <position position="291"/>
    </location>
    <ligand>
        <name>CTP</name>
        <dbReference type="ChEBI" id="CHEBI:37563"/>
    </ligand>
</feature>
<dbReference type="GO" id="GO:0015941">
    <property type="term" value="P:pantothenate catabolic process"/>
    <property type="evidence" value="ECO:0007669"/>
    <property type="project" value="InterPro"/>
</dbReference>
<dbReference type="SUPFAM" id="SSF102645">
    <property type="entry name" value="CoaB-like"/>
    <property type="match status" value="1"/>
</dbReference>
<evidence type="ECO:0000313" key="7">
    <source>
        <dbReference type="EMBL" id="PZR10254.1"/>
    </source>
</evidence>
<feature type="region of interest" description="Phosphopantothenate--cysteine ligase" evidence="3">
    <location>
        <begin position="194"/>
        <end position="407"/>
    </location>
</feature>
<dbReference type="GO" id="GO:0071513">
    <property type="term" value="C:phosphopantothenoylcysteine decarboxylase complex"/>
    <property type="evidence" value="ECO:0007669"/>
    <property type="project" value="TreeGrafter"/>
</dbReference>
<gene>
    <name evidence="3 7" type="primary">coaBC</name>
    <name evidence="7" type="ORF">DI536_20770</name>
</gene>
<proteinExistence type="inferred from homology"/>
<evidence type="ECO:0000259" key="6">
    <source>
        <dbReference type="Pfam" id="PF04127"/>
    </source>
</evidence>